<evidence type="ECO:0000313" key="1">
    <source>
        <dbReference type="EMBL" id="CDP94789.1"/>
    </source>
</evidence>
<protein>
    <submittedName>
        <fullName evidence="1">Bm13438</fullName>
    </submittedName>
</protein>
<reference evidence="1" key="2">
    <citation type="submission" date="2012-12" db="EMBL/GenBank/DDBJ databases">
        <authorList>
            <consortium name="WormBase Consortium"/>
            <person name="Ghedin E."/>
            <person name="Paulini M."/>
        </authorList>
    </citation>
    <scope>NUCLEOTIDE SEQUENCE</scope>
    <source>
        <strain evidence="1">FR3</strain>
    </source>
</reference>
<sequence length="64" mass="7854">MNRWKWEGNFTGNTVNKDGMKQRELCLASLSDQQHFLHRSQVGVLYYYKTTLYNFRFKMDNMRR</sequence>
<organism evidence="1">
    <name type="scientific">Brugia malayi</name>
    <name type="common">Filarial nematode worm</name>
    <dbReference type="NCBI Taxonomy" id="6279"/>
    <lineage>
        <taxon>Eukaryota</taxon>
        <taxon>Metazoa</taxon>
        <taxon>Ecdysozoa</taxon>
        <taxon>Nematoda</taxon>
        <taxon>Chromadorea</taxon>
        <taxon>Rhabditida</taxon>
        <taxon>Spirurina</taxon>
        <taxon>Spiruromorpha</taxon>
        <taxon>Filarioidea</taxon>
        <taxon>Onchocercidae</taxon>
        <taxon>Brugia</taxon>
    </lineage>
</organism>
<gene>
    <name evidence="1" type="primary">Bm13438</name>
    <name evidence="1" type="ORF">BM_Bm13438</name>
</gene>
<dbReference type="AlphaFoldDB" id="A0A1I9G1Q1"/>
<reference evidence="1" key="1">
    <citation type="journal article" date="2007" name="Science">
        <title>Draft genome of the filarial nematode parasite Brugia malayi.</title>
        <authorList>
            <person name="Ghedin E."/>
            <person name="Wang S."/>
            <person name="Spiro D."/>
            <person name="Caler E."/>
            <person name="Zhao Q."/>
            <person name="Crabtree J."/>
            <person name="Allen J.E."/>
            <person name="Delcher A.L."/>
            <person name="Guiliano D.B."/>
            <person name="Miranda-Saavedra D."/>
            <person name="Angiuoli S.V."/>
            <person name="Creasy T."/>
            <person name="Amedeo P."/>
            <person name="Haas B."/>
            <person name="El-Sayed N.M."/>
            <person name="Wortman J.R."/>
            <person name="Feldblyum T."/>
            <person name="Tallon L."/>
            <person name="Schatz M."/>
            <person name="Shumway M."/>
            <person name="Koo H."/>
            <person name="Salzberg S.L."/>
            <person name="Schobel S."/>
            <person name="Pertea M."/>
            <person name="Pop M."/>
            <person name="White O."/>
            <person name="Barton G.J."/>
            <person name="Carlow C.K."/>
            <person name="Crawford M.J."/>
            <person name="Daub J."/>
            <person name="Dimmic M.W."/>
            <person name="Estes C.F."/>
            <person name="Foster J.M."/>
            <person name="Ganatra M."/>
            <person name="Gregory W.F."/>
            <person name="Johnson N.M."/>
            <person name="Jin J."/>
            <person name="Komuniecki R."/>
            <person name="Korf I."/>
            <person name="Kumar S."/>
            <person name="Laney S."/>
            <person name="Li B.W."/>
            <person name="Li W."/>
            <person name="Lindblom T.H."/>
            <person name="Lustigman S."/>
            <person name="Ma D."/>
            <person name="Maina C.V."/>
            <person name="Martin D.M."/>
            <person name="McCarter J.P."/>
            <person name="McReynolds L."/>
            <person name="Mitreva M."/>
            <person name="Nutman T.B."/>
            <person name="Parkinson J."/>
            <person name="Peregrin-Alvarez J.M."/>
            <person name="Poole C."/>
            <person name="Ren Q."/>
            <person name="Saunders L."/>
            <person name="Sluder A.E."/>
            <person name="Smith K."/>
            <person name="Stanke M."/>
            <person name="Unnasch T.R."/>
            <person name="Ware J."/>
            <person name="Wei A.D."/>
            <person name="Weil G."/>
            <person name="Williams D.J."/>
            <person name="Zhang Y."/>
            <person name="Williams S.A."/>
            <person name="Fraser-Liggett C."/>
            <person name="Slatko B."/>
            <person name="Blaxter M.L."/>
            <person name="Scott A.L."/>
        </authorList>
    </citation>
    <scope>NUCLEOTIDE SEQUENCE</scope>
    <source>
        <strain evidence="1">FR3</strain>
    </source>
</reference>
<name>A0A1I9G1Q1_BRUMA</name>
<accession>A0A1I9G1Q1</accession>
<dbReference type="EMBL" id="LN856931">
    <property type="protein sequence ID" value="CDP94789.1"/>
    <property type="molecule type" value="Genomic_DNA"/>
</dbReference>
<proteinExistence type="predicted"/>